<sequence>METNISIVETFIVIVVVLVIISVNITTFLYSKRKK</sequence>
<protein>
    <submittedName>
        <fullName evidence="2">Uncharacterized protein</fullName>
    </submittedName>
</protein>
<dbReference type="EMBL" id="KX229736">
    <property type="protein sequence ID" value="ANH51212.1"/>
    <property type="molecule type" value="Genomic_DNA"/>
</dbReference>
<gene>
    <name evidence="2" type="ORF">PC5_00090</name>
</gene>
<evidence type="ECO:0000313" key="3">
    <source>
        <dbReference type="Proteomes" id="UP000221511"/>
    </source>
</evidence>
<evidence type="ECO:0000313" key="2">
    <source>
        <dbReference type="EMBL" id="ANH51212.1"/>
    </source>
</evidence>
<organism evidence="2 3">
    <name type="scientific">Campylobacter phage PC5</name>
    <dbReference type="NCBI Taxonomy" id="1541690"/>
    <lineage>
        <taxon>Viruses</taxon>
        <taxon>Duplodnaviria</taxon>
        <taxon>Heunggongvirae</taxon>
        <taxon>Uroviricota</taxon>
        <taxon>Caudoviricetes</taxon>
        <taxon>Connertonviridae</taxon>
        <taxon>Fletchervirus</taxon>
        <taxon>Fletchervirus PC5</taxon>
    </lineage>
</organism>
<reference evidence="2 3" key="1">
    <citation type="submission" date="2016-05" db="EMBL/GenBank/DDBJ databases">
        <title>Campylobacter bacteriophages isolated in Slovenia.</title>
        <authorList>
            <person name="Janez N."/>
            <person name="Peterka M."/>
            <person name="Accetto T."/>
        </authorList>
    </citation>
    <scope>NUCLEOTIDE SEQUENCE [LARGE SCALE GENOMIC DNA]</scope>
</reference>
<name>A0A1B0XVT4_9CAUD</name>
<feature type="transmembrane region" description="Helical" evidence="1">
    <location>
        <begin position="6"/>
        <end position="30"/>
    </location>
</feature>
<keyword evidence="1" id="KW-1133">Transmembrane helix</keyword>
<keyword evidence="1" id="KW-0472">Membrane</keyword>
<evidence type="ECO:0000256" key="1">
    <source>
        <dbReference type="SAM" id="Phobius"/>
    </source>
</evidence>
<keyword evidence="1" id="KW-0812">Transmembrane</keyword>
<proteinExistence type="predicted"/>
<keyword evidence="3" id="KW-1185">Reference proteome</keyword>
<accession>A0A1B0XVT4</accession>
<dbReference type="Proteomes" id="UP000221511">
    <property type="component" value="Segment"/>
</dbReference>